<dbReference type="Pfam" id="PF26191">
    <property type="entry name" value="RING-HC_RBR_RNF216"/>
    <property type="match status" value="1"/>
</dbReference>
<dbReference type="STRING" id="139825.A0A401GTV6"/>
<evidence type="ECO:0000313" key="9">
    <source>
        <dbReference type="EMBL" id="GBE85620.1"/>
    </source>
</evidence>
<dbReference type="CDD" id="cd20353">
    <property type="entry name" value="Rcat_RBR_RNF216"/>
    <property type="match status" value="1"/>
</dbReference>
<dbReference type="PROSITE" id="PS51873">
    <property type="entry name" value="TRIAD"/>
    <property type="match status" value="1"/>
</dbReference>
<evidence type="ECO:0000256" key="4">
    <source>
        <dbReference type="ARBA" id="ARBA00022737"/>
    </source>
</evidence>
<evidence type="ECO:0000256" key="2">
    <source>
        <dbReference type="ARBA" id="ARBA00022679"/>
    </source>
</evidence>
<organism evidence="9 10">
    <name type="scientific">Sparassis crispa</name>
    <dbReference type="NCBI Taxonomy" id="139825"/>
    <lineage>
        <taxon>Eukaryota</taxon>
        <taxon>Fungi</taxon>
        <taxon>Dikarya</taxon>
        <taxon>Basidiomycota</taxon>
        <taxon>Agaricomycotina</taxon>
        <taxon>Agaricomycetes</taxon>
        <taxon>Polyporales</taxon>
        <taxon>Sparassidaceae</taxon>
        <taxon>Sparassis</taxon>
    </lineage>
</organism>
<gene>
    <name evidence="9" type="ORF">SCP_0801390</name>
</gene>
<keyword evidence="5" id="KW-0863">Zinc-finger</keyword>
<name>A0A401GTV6_9APHY</name>
<dbReference type="InterPro" id="IPR047545">
    <property type="entry name" value="BRcat_RBR_RNF216"/>
</dbReference>
<accession>A0A401GTV6</accession>
<evidence type="ECO:0000313" key="10">
    <source>
        <dbReference type="Proteomes" id="UP000287166"/>
    </source>
</evidence>
<evidence type="ECO:0000256" key="5">
    <source>
        <dbReference type="ARBA" id="ARBA00022771"/>
    </source>
</evidence>
<dbReference type="InterPro" id="IPR047544">
    <property type="entry name" value="RING-HC_RBR_RNF216"/>
</dbReference>
<evidence type="ECO:0000259" key="8">
    <source>
        <dbReference type="PROSITE" id="PS51873"/>
    </source>
</evidence>
<dbReference type="EMBL" id="BFAD01000008">
    <property type="protein sequence ID" value="GBE85620.1"/>
    <property type="molecule type" value="Genomic_DNA"/>
</dbReference>
<proteinExistence type="predicted"/>
<dbReference type="InParanoid" id="A0A401GTV6"/>
<keyword evidence="6" id="KW-0833">Ubl conjugation pathway</keyword>
<dbReference type="GeneID" id="38782537"/>
<sequence length="375" mass="42824">MKEARIQQSFAMEGDSSFSTGSDEWVELYRAMSSSRGTRARMDDHSPQQGGPKWSRIGLKICVQVLRWDKTCRRCGVKVCSSVAERFRGRRPARDEAELREEQDAQMAWKINDEEYECTGDGIECGCCFSPVPFERMAQCTEGHLFCTNCMTSYASQMLGSLDANMVCMDRCGCDAAFPDSEFRRFLTPEMYVLYARVKQQQDIEAAGLENLEECPNCDFKAVIEDTLHRRVFWCLNEECASVTCLDCKKLDHRPKTCIEAAQATQTKLDVRHHIEEAMSQALIRTCPNCGKTFVKQSGCNNMKCPKCYTYSCYVCRQQIDGYDHFDKPSTCPLWEGTKDRHTDEVALAARNAVEECKRKHPGLREDDFRIVTQS</sequence>
<keyword evidence="3" id="KW-0479">Metal-binding</keyword>
<evidence type="ECO:0000256" key="6">
    <source>
        <dbReference type="ARBA" id="ARBA00022786"/>
    </source>
</evidence>
<evidence type="ECO:0000256" key="1">
    <source>
        <dbReference type="ARBA" id="ARBA00004906"/>
    </source>
</evidence>
<dbReference type="PANTHER" id="PTHR22770">
    <property type="entry name" value="UBIQUITIN CONJUGATING ENZYME 7 INTERACTING PROTEIN-RELATED"/>
    <property type="match status" value="1"/>
</dbReference>
<evidence type="ECO:0000256" key="7">
    <source>
        <dbReference type="ARBA" id="ARBA00022833"/>
    </source>
</evidence>
<protein>
    <recommendedName>
        <fullName evidence="8">RING-type domain-containing protein</fullName>
    </recommendedName>
</protein>
<keyword evidence="2" id="KW-0808">Transferase</keyword>
<keyword evidence="10" id="KW-1185">Reference proteome</keyword>
<dbReference type="Gene3D" id="1.20.120.1750">
    <property type="match status" value="1"/>
</dbReference>
<comment type="caution">
    <text evidence="9">The sequence shown here is derived from an EMBL/GenBank/DDBJ whole genome shotgun (WGS) entry which is preliminary data.</text>
</comment>
<reference evidence="9 10" key="1">
    <citation type="journal article" date="2018" name="Sci. Rep.">
        <title>Genome sequence of the cauliflower mushroom Sparassis crispa (Hanabiratake) and its association with beneficial usage.</title>
        <authorList>
            <person name="Kiyama R."/>
            <person name="Furutani Y."/>
            <person name="Kawaguchi K."/>
            <person name="Nakanishi T."/>
        </authorList>
    </citation>
    <scope>NUCLEOTIDE SEQUENCE [LARGE SCALE GENOMIC DNA]</scope>
</reference>
<dbReference type="SUPFAM" id="SSF57850">
    <property type="entry name" value="RING/U-box"/>
    <property type="match status" value="2"/>
</dbReference>
<dbReference type="RefSeq" id="XP_027616533.1">
    <property type="nucleotide sequence ID" value="XM_027760732.1"/>
</dbReference>
<dbReference type="InterPro" id="IPR051628">
    <property type="entry name" value="LUBAC_E3_Ligases"/>
</dbReference>
<dbReference type="AlphaFoldDB" id="A0A401GTV6"/>
<dbReference type="CDD" id="cd20339">
    <property type="entry name" value="BRcat_RBR_RNF216"/>
    <property type="match status" value="1"/>
</dbReference>
<evidence type="ECO:0000256" key="3">
    <source>
        <dbReference type="ARBA" id="ARBA00022723"/>
    </source>
</evidence>
<keyword evidence="4" id="KW-0677">Repeat</keyword>
<dbReference type="GO" id="GO:0008270">
    <property type="term" value="F:zinc ion binding"/>
    <property type="evidence" value="ECO:0007669"/>
    <property type="project" value="UniProtKB-KW"/>
</dbReference>
<dbReference type="InterPro" id="IPR044066">
    <property type="entry name" value="TRIAD_supradom"/>
</dbReference>
<dbReference type="InterPro" id="IPR047546">
    <property type="entry name" value="Rcat_RBR_RNF216"/>
</dbReference>
<keyword evidence="7" id="KW-0862">Zinc</keyword>
<dbReference type="PANTHER" id="PTHR22770:SF47">
    <property type="entry name" value="E3 UBIQUITIN-PROTEIN LIGASE RNF216"/>
    <property type="match status" value="1"/>
</dbReference>
<dbReference type="Proteomes" id="UP000287166">
    <property type="component" value="Unassembled WGS sequence"/>
</dbReference>
<dbReference type="OrthoDB" id="10009520at2759"/>
<dbReference type="Pfam" id="PF26200">
    <property type="entry name" value="Rcat_RNF216"/>
    <property type="match status" value="1"/>
</dbReference>
<dbReference type="GO" id="GO:0016740">
    <property type="term" value="F:transferase activity"/>
    <property type="evidence" value="ECO:0007669"/>
    <property type="project" value="UniProtKB-KW"/>
</dbReference>
<comment type="pathway">
    <text evidence="1">Protein modification; protein ubiquitination.</text>
</comment>
<dbReference type="CDD" id="cd16630">
    <property type="entry name" value="RING-HC_RBR_RNF216"/>
    <property type="match status" value="1"/>
</dbReference>
<feature type="domain" description="RING-type" evidence="8">
    <location>
        <begin position="121"/>
        <end position="336"/>
    </location>
</feature>